<dbReference type="PANTHER" id="PTHR15160:SF1">
    <property type="entry name" value="VON HIPPEL-LINDAU DISEASE TUMOR SUPPRESSOR"/>
    <property type="match status" value="1"/>
</dbReference>
<dbReference type="PROSITE" id="PS51658">
    <property type="entry name" value="BFN"/>
    <property type="match status" value="1"/>
</dbReference>
<organism evidence="2 3">
    <name type="scientific">Eiseniibacteriota bacterium</name>
    <dbReference type="NCBI Taxonomy" id="2212470"/>
    <lineage>
        <taxon>Bacteria</taxon>
        <taxon>Candidatus Eiseniibacteriota</taxon>
    </lineage>
</organism>
<name>A0A7Y2E5B1_UNCEI</name>
<dbReference type="Proteomes" id="UP000547674">
    <property type="component" value="Unassembled WGS sequence"/>
</dbReference>
<feature type="domain" description="BFN" evidence="1">
    <location>
        <begin position="4"/>
        <end position="134"/>
    </location>
</feature>
<gene>
    <name evidence="2" type="ORF">HKN21_01670</name>
</gene>
<dbReference type="SUPFAM" id="SSF103256">
    <property type="entry name" value="Hypothetical protein TM0160"/>
    <property type="match status" value="1"/>
</dbReference>
<reference evidence="2 3" key="1">
    <citation type="submission" date="2020-03" db="EMBL/GenBank/DDBJ databases">
        <title>Metabolic flexibility allows generalist bacteria to become dominant in a frequently disturbed ecosystem.</title>
        <authorList>
            <person name="Chen Y.-J."/>
            <person name="Leung P.M."/>
            <person name="Bay S.K."/>
            <person name="Hugenholtz P."/>
            <person name="Kessler A.J."/>
            <person name="Shelley G."/>
            <person name="Waite D.W."/>
            <person name="Cook P.L."/>
            <person name="Greening C."/>
        </authorList>
    </citation>
    <scope>NUCLEOTIDE SEQUENCE [LARGE SCALE GENOMIC DNA]</scope>
    <source>
        <strain evidence="2">SS_bin_28</strain>
    </source>
</reference>
<dbReference type="PANTHER" id="PTHR15160">
    <property type="entry name" value="VON HIPPEL-LINDAU PROTEIN"/>
    <property type="match status" value="1"/>
</dbReference>
<evidence type="ECO:0000313" key="2">
    <source>
        <dbReference type="EMBL" id="NNF05446.1"/>
    </source>
</evidence>
<sequence>MAAPVPFRVHGLVPDKQGTPIVVLQEEEGARMLPIWIGEFEARAIGDALAGKKMARPMTHDLLLTTIRALGGTIKGITITSLEDHTYYAEIHVSVGGKEVLLDARSSDSIALAVRSGARIFVTEQVIEASVTPGVTVIAQELTKEEKEARLKKRLEELDPGDFGNFDI</sequence>
<dbReference type="EMBL" id="JABDJR010000059">
    <property type="protein sequence ID" value="NNF05446.1"/>
    <property type="molecule type" value="Genomic_DNA"/>
</dbReference>
<evidence type="ECO:0000313" key="3">
    <source>
        <dbReference type="Proteomes" id="UP000547674"/>
    </source>
</evidence>
<dbReference type="InterPro" id="IPR003729">
    <property type="entry name" value="Bi_nuclease_dom"/>
</dbReference>
<proteinExistence type="predicted"/>
<protein>
    <submittedName>
        <fullName evidence="2">Bifunctional nuclease family protein</fullName>
    </submittedName>
</protein>
<comment type="caution">
    <text evidence="2">The sequence shown here is derived from an EMBL/GenBank/DDBJ whole genome shotgun (WGS) entry which is preliminary data.</text>
</comment>
<dbReference type="AlphaFoldDB" id="A0A7Y2E5B1"/>
<dbReference type="Pfam" id="PF02577">
    <property type="entry name" value="BFN_dom"/>
    <property type="match status" value="1"/>
</dbReference>
<dbReference type="InterPro" id="IPR036104">
    <property type="entry name" value="BFN_sf"/>
</dbReference>
<evidence type="ECO:0000259" key="1">
    <source>
        <dbReference type="PROSITE" id="PS51658"/>
    </source>
</evidence>
<dbReference type="GO" id="GO:0004518">
    <property type="term" value="F:nuclease activity"/>
    <property type="evidence" value="ECO:0007669"/>
    <property type="project" value="InterPro"/>
</dbReference>
<accession>A0A7Y2E5B1</accession>
<dbReference type="Gene3D" id="3.10.690.10">
    <property type="entry name" value="Bifunctional nuclease domain"/>
    <property type="match status" value="1"/>
</dbReference>